<evidence type="ECO:0000313" key="6">
    <source>
        <dbReference type="Proteomes" id="UP000253490"/>
    </source>
</evidence>
<keyword evidence="6" id="KW-1185">Reference proteome</keyword>
<dbReference type="SMART" id="SM00228">
    <property type="entry name" value="PDZ"/>
    <property type="match status" value="1"/>
</dbReference>
<dbReference type="RefSeq" id="WP_113920997.1">
    <property type="nucleotide sequence ID" value="NZ_QNRX01000012.1"/>
</dbReference>
<dbReference type="EMBL" id="QNRX01000012">
    <property type="protein sequence ID" value="RBP62059.1"/>
    <property type="molecule type" value="Genomic_DNA"/>
</dbReference>
<dbReference type="Pfam" id="PF13365">
    <property type="entry name" value="Trypsin_2"/>
    <property type="match status" value="1"/>
</dbReference>
<dbReference type="InterPro" id="IPR001940">
    <property type="entry name" value="Peptidase_S1C"/>
</dbReference>
<evidence type="ECO:0000256" key="2">
    <source>
        <dbReference type="ARBA" id="ARBA00022801"/>
    </source>
</evidence>
<reference evidence="5 6" key="1">
    <citation type="submission" date="2018-06" db="EMBL/GenBank/DDBJ databases">
        <title>Genomic Encyclopedia of Type Strains, Phase IV (KMG-IV): sequencing the most valuable type-strain genomes for metagenomic binning, comparative biology and taxonomic classification.</title>
        <authorList>
            <person name="Goeker M."/>
        </authorList>
    </citation>
    <scope>NUCLEOTIDE SEQUENCE [LARGE SCALE GENOMIC DNA]</scope>
    <source>
        <strain evidence="5 6">DSM 22112</strain>
    </source>
</reference>
<organism evidence="5 6">
    <name type="scientific">Alkalibaculum bacchi</name>
    <dbReference type="NCBI Taxonomy" id="645887"/>
    <lineage>
        <taxon>Bacteria</taxon>
        <taxon>Bacillati</taxon>
        <taxon>Bacillota</taxon>
        <taxon>Clostridia</taxon>
        <taxon>Eubacteriales</taxon>
        <taxon>Eubacteriaceae</taxon>
        <taxon>Alkalibaculum</taxon>
    </lineage>
</organism>
<comment type="caution">
    <text evidence="5">The sequence shown here is derived from an EMBL/GenBank/DDBJ whole genome shotgun (WGS) entry which is preliminary data.</text>
</comment>
<dbReference type="Gene3D" id="2.30.42.10">
    <property type="match status" value="1"/>
</dbReference>
<dbReference type="PRINTS" id="PR00834">
    <property type="entry name" value="PROTEASES2C"/>
</dbReference>
<dbReference type="Pfam" id="PF13180">
    <property type="entry name" value="PDZ_2"/>
    <property type="match status" value="1"/>
</dbReference>
<dbReference type="InterPro" id="IPR051201">
    <property type="entry name" value="Chloro_Bact_Ser_Proteases"/>
</dbReference>
<dbReference type="PANTHER" id="PTHR43343:SF3">
    <property type="entry name" value="PROTEASE DO-LIKE 8, CHLOROPLASTIC"/>
    <property type="match status" value="1"/>
</dbReference>
<dbReference type="Gene3D" id="2.40.10.120">
    <property type="match status" value="1"/>
</dbReference>
<gene>
    <name evidence="5" type="ORF">DES36_11231</name>
</gene>
<sequence>MDDGNYGKVSFLKILAVGLVGALIGGLVIGVIAIQYINNIDNAIVQNNSTNNSNSGLVESLTIEDDPPTTVEAVAELVTPAVVGITTVEMTQDIFMRQYERAGVGSGFIVTDNGYIVTNQHVVTNNPSKITVSLKDGRSLEASVVWSDENLDLAVIKIDANNLPVAILGDSDHLSVGEMAIAIGNPLGLTFERTVTSGIVSGLNRSIAISQSNIAEDLIQTDASINSGNSGGPLLDNEGTVIGINTAKVDSGEGMGFAIPINIVKPIVEQIIQNGKFTPTLLGISGTDREFAKYYVGDEDLKLDAGILIMDVQKGSGADVAGLQKGDIITHIDEVEVNTMLKLREVIYNKLPGDTVKVKYTRGQKSSTATVKLMGQEEISRLSNSIKN</sequence>
<evidence type="ECO:0000259" key="4">
    <source>
        <dbReference type="PROSITE" id="PS50106"/>
    </source>
</evidence>
<dbReference type="SUPFAM" id="SSF50494">
    <property type="entry name" value="Trypsin-like serine proteases"/>
    <property type="match status" value="1"/>
</dbReference>
<dbReference type="InterPro" id="IPR001478">
    <property type="entry name" value="PDZ"/>
</dbReference>
<dbReference type="InterPro" id="IPR036034">
    <property type="entry name" value="PDZ_sf"/>
</dbReference>
<keyword evidence="3" id="KW-0812">Transmembrane</keyword>
<accession>A0A366I5P8</accession>
<dbReference type="GO" id="GO:0006508">
    <property type="term" value="P:proteolysis"/>
    <property type="evidence" value="ECO:0007669"/>
    <property type="project" value="UniProtKB-KW"/>
</dbReference>
<keyword evidence="3" id="KW-0472">Membrane</keyword>
<name>A0A366I5P8_9FIRM</name>
<keyword evidence="2" id="KW-0378">Hydrolase</keyword>
<dbReference type="GO" id="GO:0004252">
    <property type="term" value="F:serine-type endopeptidase activity"/>
    <property type="evidence" value="ECO:0007669"/>
    <property type="project" value="InterPro"/>
</dbReference>
<dbReference type="Proteomes" id="UP000253490">
    <property type="component" value="Unassembled WGS sequence"/>
</dbReference>
<proteinExistence type="predicted"/>
<protein>
    <submittedName>
        <fullName evidence="5">Serine protease Do</fullName>
    </submittedName>
</protein>
<evidence type="ECO:0000256" key="3">
    <source>
        <dbReference type="SAM" id="Phobius"/>
    </source>
</evidence>
<evidence type="ECO:0000256" key="1">
    <source>
        <dbReference type="ARBA" id="ARBA00022670"/>
    </source>
</evidence>
<dbReference type="AlphaFoldDB" id="A0A366I5P8"/>
<dbReference type="PANTHER" id="PTHR43343">
    <property type="entry name" value="PEPTIDASE S12"/>
    <property type="match status" value="1"/>
</dbReference>
<dbReference type="PROSITE" id="PS50106">
    <property type="entry name" value="PDZ"/>
    <property type="match status" value="1"/>
</dbReference>
<feature type="domain" description="PDZ" evidence="4">
    <location>
        <begin position="297"/>
        <end position="364"/>
    </location>
</feature>
<feature type="transmembrane region" description="Helical" evidence="3">
    <location>
        <begin position="12"/>
        <end position="37"/>
    </location>
</feature>
<keyword evidence="3" id="KW-1133">Transmembrane helix</keyword>
<dbReference type="OrthoDB" id="9758917at2"/>
<evidence type="ECO:0000313" key="5">
    <source>
        <dbReference type="EMBL" id="RBP62059.1"/>
    </source>
</evidence>
<dbReference type="InterPro" id="IPR009003">
    <property type="entry name" value="Peptidase_S1_PA"/>
</dbReference>
<dbReference type="SUPFAM" id="SSF50156">
    <property type="entry name" value="PDZ domain-like"/>
    <property type="match status" value="1"/>
</dbReference>
<keyword evidence="1 5" id="KW-0645">Protease</keyword>